<keyword evidence="3 6" id="KW-0812">Transmembrane</keyword>
<evidence type="ECO:0000256" key="2">
    <source>
        <dbReference type="ARBA" id="ARBA00009166"/>
    </source>
</evidence>
<dbReference type="Proteomes" id="UP001432027">
    <property type="component" value="Unassembled WGS sequence"/>
</dbReference>
<evidence type="ECO:0000313" key="8">
    <source>
        <dbReference type="Proteomes" id="UP001432027"/>
    </source>
</evidence>
<protein>
    <recommendedName>
        <fullName evidence="9">G protein-coupled receptor</fullName>
    </recommendedName>
</protein>
<gene>
    <name evidence="7" type="ORF">PENTCL1PPCAC_20501</name>
</gene>
<reference evidence="7" key="1">
    <citation type="submission" date="2023-10" db="EMBL/GenBank/DDBJ databases">
        <title>Genome assembly of Pristionchus species.</title>
        <authorList>
            <person name="Yoshida K."/>
            <person name="Sommer R.J."/>
        </authorList>
    </citation>
    <scope>NUCLEOTIDE SEQUENCE</scope>
    <source>
        <strain evidence="7">RS0144</strain>
    </source>
</reference>
<proteinExistence type="inferred from homology"/>
<keyword evidence="8" id="KW-1185">Reference proteome</keyword>
<evidence type="ECO:0000256" key="1">
    <source>
        <dbReference type="ARBA" id="ARBA00004141"/>
    </source>
</evidence>
<evidence type="ECO:0000256" key="6">
    <source>
        <dbReference type="SAM" id="Phobius"/>
    </source>
</evidence>
<dbReference type="InterPro" id="IPR050920">
    <property type="entry name" value="Nematode_rcpt-like_delta"/>
</dbReference>
<dbReference type="Pfam" id="PF10317">
    <property type="entry name" value="7TM_GPCR_Srd"/>
    <property type="match status" value="1"/>
</dbReference>
<keyword evidence="4 6" id="KW-1133">Transmembrane helix</keyword>
<comment type="similarity">
    <text evidence="2">Belongs to the nematode receptor-like protein srd family.</text>
</comment>
<keyword evidence="5 6" id="KW-0472">Membrane</keyword>
<dbReference type="PANTHER" id="PTHR22945:SF40">
    <property type="entry name" value="SERPENTINE RECEPTOR, CLASS D (DELTA)-RELATED"/>
    <property type="match status" value="1"/>
</dbReference>
<evidence type="ECO:0008006" key="9">
    <source>
        <dbReference type="Google" id="ProtNLM"/>
    </source>
</evidence>
<dbReference type="PANTHER" id="PTHR22945">
    <property type="entry name" value="SERPENTINE RECEPTOR, CLASS D DELTA"/>
    <property type="match status" value="1"/>
</dbReference>
<dbReference type="AlphaFoldDB" id="A0AAV5TV79"/>
<sequence length="103" mass="11917">MEKHYLYLSLQVIRTLEVQRKSMSARTAGVHRTLIKIFFLKISQVLTLQSCLPAIFTLTIACYLTAKRGYHYPLIEHGIRVTTSLMTTISPYITILNIKVFRE</sequence>
<dbReference type="EMBL" id="BTSX01000005">
    <property type="protein sequence ID" value="GMS98326.1"/>
    <property type="molecule type" value="Genomic_DNA"/>
</dbReference>
<dbReference type="InterPro" id="IPR019421">
    <property type="entry name" value="7TM_GPCR_serpentine_rcpt_Srd"/>
</dbReference>
<accession>A0AAV5TV79</accession>
<comment type="caution">
    <text evidence="7">The sequence shown here is derived from an EMBL/GenBank/DDBJ whole genome shotgun (WGS) entry which is preliminary data.</text>
</comment>
<evidence type="ECO:0000256" key="3">
    <source>
        <dbReference type="ARBA" id="ARBA00022692"/>
    </source>
</evidence>
<feature type="transmembrane region" description="Helical" evidence="6">
    <location>
        <begin position="45"/>
        <end position="66"/>
    </location>
</feature>
<name>A0AAV5TV79_9BILA</name>
<evidence type="ECO:0000256" key="5">
    <source>
        <dbReference type="ARBA" id="ARBA00023136"/>
    </source>
</evidence>
<evidence type="ECO:0000313" key="7">
    <source>
        <dbReference type="EMBL" id="GMS98326.1"/>
    </source>
</evidence>
<organism evidence="7 8">
    <name type="scientific">Pristionchus entomophagus</name>
    <dbReference type="NCBI Taxonomy" id="358040"/>
    <lineage>
        <taxon>Eukaryota</taxon>
        <taxon>Metazoa</taxon>
        <taxon>Ecdysozoa</taxon>
        <taxon>Nematoda</taxon>
        <taxon>Chromadorea</taxon>
        <taxon>Rhabditida</taxon>
        <taxon>Rhabditina</taxon>
        <taxon>Diplogasteromorpha</taxon>
        <taxon>Diplogasteroidea</taxon>
        <taxon>Neodiplogasteridae</taxon>
        <taxon>Pristionchus</taxon>
    </lineage>
</organism>
<feature type="transmembrane region" description="Helical" evidence="6">
    <location>
        <begin position="78"/>
        <end position="98"/>
    </location>
</feature>
<evidence type="ECO:0000256" key="4">
    <source>
        <dbReference type="ARBA" id="ARBA00022989"/>
    </source>
</evidence>
<comment type="subcellular location">
    <subcellularLocation>
        <location evidence="1">Membrane</location>
        <topology evidence="1">Multi-pass membrane protein</topology>
    </subcellularLocation>
</comment>
<dbReference type="GO" id="GO:0016020">
    <property type="term" value="C:membrane"/>
    <property type="evidence" value="ECO:0007669"/>
    <property type="project" value="UniProtKB-SubCell"/>
</dbReference>